<protein>
    <submittedName>
        <fullName evidence="4">Putative NADPH-quinone reductase</fullName>
    </submittedName>
</protein>
<sequence>MKSKILILNGHPDALSFCAALSAAYAEGARTTNAEVRTLAVGELAFEINLKHGFRQRTELEPDLLRAQEWIRWADHIVIVYPTWWGTLPAVLKGFFDRTLLPGFAFRYKDNGMLPEKLLGGKSARVIVTSDTPSWVNRLFYKQAGIRVIKQHILQFCGITPVRITYFSPVTKSAESPRASWLAQVRKLGEKLA</sequence>
<evidence type="ECO:0000256" key="2">
    <source>
        <dbReference type="ARBA" id="ARBA00023002"/>
    </source>
</evidence>
<keyword evidence="5" id="KW-1185">Reference proteome</keyword>
<keyword evidence="2" id="KW-0560">Oxidoreductase</keyword>
<dbReference type="SUPFAM" id="SSF52218">
    <property type="entry name" value="Flavoproteins"/>
    <property type="match status" value="1"/>
</dbReference>
<dbReference type="Gene3D" id="3.40.50.360">
    <property type="match status" value="1"/>
</dbReference>
<feature type="domain" description="Flavodoxin-like fold" evidence="3">
    <location>
        <begin position="3"/>
        <end position="182"/>
    </location>
</feature>
<dbReference type="AlphaFoldDB" id="A0A7W5AUB7"/>
<dbReference type="GO" id="GO:0005829">
    <property type="term" value="C:cytosol"/>
    <property type="evidence" value="ECO:0007669"/>
    <property type="project" value="TreeGrafter"/>
</dbReference>
<evidence type="ECO:0000259" key="3">
    <source>
        <dbReference type="Pfam" id="PF02525"/>
    </source>
</evidence>
<dbReference type="RefSeq" id="WP_183597146.1">
    <property type="nucleotide sequence ID" value="NZ_JACHXK010000001.1"/>
</dbReference>
<dbReference type="Proteomes" id="UP000570361">
    <property type="component" value="Unassembled WGS sequence"/>
</dbReference>
<dbReference type="InterPro" id="IPR029039">
    <property type="entry name" value="Flavoprotein-like_sf"/>
</dbReference>
<accession>A0A7W5AUB7</accession>
<evidence type="ECO:0000313" key="4">
    <source>
        <dbReference type="EMBL" id="MBB3108767.1"/>
    </source>
</evidence>
<dbReference type="PANTHER" id="PTHR10204">
    <property type="entry name" value="NAD P H OXIDOREDUCTASE-RELATED"/>
    <property type="match status" value="1"/>
</dbReference>
<organism evidence="4 5">
    <name type="scientific">Paenibacillus phyllosphaerae</name>
    <dbReference type="NCBI Taxonomy" id="274593"/>
    <lineage>
        <taxon>Bacteria</taxon>
        <taxon>Bacillati</taxon>
        <taxon>Bacillota</taxon>
        <taxon>Bacilli</taxon>
        <taxon>Bacillales</taxon>
        <taxon>Paenibacillaceae</taxon>
        <taxon>Paenibacillus</taxon>
    </lineage>
</organism>
<gene>
    <name evidence="4" type="ORF">FHS18_000795</name>
</gene>
<comment type="caution">
    <text evidence="4">The sequence shown here is derived from an EMBL/GenBank/DDBJ whole genome shotgun (WGS) entry which is preliminary data.</text>
</comment>
<name>A0A7W5AUB7_9BACL</name>
<dbReference type="InterPro" id="IPR003680">
    <property type="entry name" value="Flavodoxin_fold"/>
</dbReference>
<dbReference type="EMBL" id="JACHXK010000001">
    <property type="protein sequence ID" value="MBB3108767.1"/>
    <property type="molecule type" value="Genomic_DNA"/>
</dbReference>
<comment type="similarity">
    <text evidence="1">Belongs to the NAD(P)H dehydrogenase (quinone) family.</text>
</comment>
<reference evidence="4 5" key="1">
    <citation type="submission" date="2020-08" db="EMBL/GenBank/DDBJ databases">
        <title>Genomic Encyclopedia of Type Strains, Phase III (KMG-III): the genomes of soil and plant-associated and newly described type strains.</title>
        <authorList>
            <person name="Whitman W."/>
        </authorList>
    </citation>
    <scope>NUCLEOTIDE SEQUENCE [LARGE SCALE GENOMIC DNA]</scope>
    <source>
        <strain evidence="4 5">CECT 5862</strain>
    </source>
</reference>
<evidence type="ECO:0000256" key="1">
    <source>
        <dbReference type="ARBA" id="ARBA00006252"/>
    </source>
</evidence>
<evidence type="ECO:0000313" key="5">
    <source>
        <dbReference type="Proteomes" id="UP000570361"/>
    </source>
</evidence>
<dbReference type="PANTHER" id="PTHR10204:SF34">
    <property type="entry name" value="NAD(P)H DEHYDROGENASE [QUINONE] 1 ISOFORM 1"/>
    <property type="match status" value="1"/>
</dbReference>
<proteinExistence type="inferred from homology"/>
<dbReference type="Pfam" id="PF02525">
    <property type="entry name" value="Flavodoxin_2"/>
    <property type="match status" value="1"/>
</dbReference>
<dbReference type="InterPro" id="IPR051545">
    <property type="entry name" value="NAD(P)H_dehydrogenase_qn"/>
</dbReference>
<dbReference type="GO" id="GO:0003955">
    <property type="term" value="F:NAD(P)H dehydrogenase (quinone) activity"/>
    <property type="evidence" value="ECO:0007669"/>
    <property type="project" value="TreeGrafter"/>
</dbReference>